<evidence type="ECO:0000259" key="3">
    <source>
        <dbReference type="Pfam" id="PF02230"/>
    </source>
</evidence>
<gene>
    <name evidence="4" type="ORF">SCF082_LOCUS14269</name>
</gene>
<name>A0ABP0JXK8_9DINO</name>
<dbReference type="EMBL" id="CAXAMM010008903">
    <property type="protein sequence ID" value="CAK9018858.1"/>
    <property type="molecule type" value="Genomic_DNA"/>
</dbReference>
<dbReference type="PANTHER" id="PTHR10655">
    <property type="entry name" value="LYSOPHOSPHOLIPASE-RELATED"/>
    <property type="match status" value="1"/>
</dbReference>
<keyword evidence="5" id="KW-1185">Reference proteome</keyword>
<keyword evidence="2" id="KW-0378">Hydrolase</keyword>
<evidence type="ECO:0000256" key="2">
    <source>
        <dbReference type="ARBA" id="ARBA00022801"/>
    </source>
</evidence>
<dbReference type="Pfam" id="PF02230">
    <property type="entry name" value="Abhydrolase_2"/>
    <property type="match status" value="1"/>
</dbReference>
<evidence type="ECO:0000256" key="1">
    <source>
        <dbReference type="ARBA" id="ARBA00006499"/>
    </source>
</evidence>
<evidence type="ECO:0000313" key="4">
    <source>
        <dbReference type="EMBL" id="CAK9018858.1"/>
    </source>
</evidence>
<proteinExistence type="inferred from homology"/>
<accession>A0ABP0JXK8</accession>
<dbReference type="InterPro" id="IPR029058">
    <property type="entry name" value="AB_hydrolase_fold"/>
</dbReference>
<evidence type="ECO:0000313" key="5">
    <source>
        <dbReference type="Proteomes" id="UP001642464"/>
    </source>
</evidence>
<sequence length="286" mass="31604">MFVTLALPQRSALPSSTWCASHGSHRLLVQGRRDAKGSTLPWQLWALCLAKPGFRRIRALTRRQGYAAGEVIEVPPLTTEDEAIVVWLHGFGDTGQRWAGCVPALQQMGLPMLRFLFPTAPLTGVGSKELRTSWFDLSTLDLTERRRQTPEQLLEGVDYVLHLVEPHVRRGISPGRVFLVGYSQGGGLALASALRAPRKIGGVLMLSSWVAEPLPSDFQDVPVHFFHGAEDPVVTLSGAKDDRQWLESRGLRTTFHAYPGMSHGVCDEEVQLDLVADIAQTFYEAL</sequence>
<comment type="similarity">
    <text evidence="1">Belongs to the AB hydrolase superfamily. AB hydrolase 2 family.</text>
</comment>
<dbReference type="PANTHER" id="PTHR10655:SF17">
    <property type="entry name" value="LYSOPHOSPHOLIPASE-LIKE PROTEIN 1"/>
    <property type="match status" value="1"/>
</dbReference>
<feature type="domain" description="Phospholipase/carboxylesterase/thioesterase" evidence="3">
    <location>
        <begin position="79"/>
        <end position="271"/>
    </location>
</feature>
<comment type="caution">
    <text evidence="4">The sequence shown here is derived from an EMBL/GenBank/DDBJ whole genome shotgun (WGS) entry which is preliminary data.</text>
</comment>
<protein>
    <recommendedName>
        <fullName evidence="3">Phospholipase/carboxylesterase/thioesterase domain-containing protein</fullName>
    </recommendedName>
</protein>
<dbReference type="InterPro" id="IPR003140">
    <property type="entry name" value="PLipase/COase/thioEstase"/>
</dbReference>
<reference evidence="4 5" key="1">
    <citation type="submission" date="2024-02" db="EMBL/GenBank/DDBJ databases">
        <authorList>
            <person name="Chen Y."/>
            <person name="Shah S."/>
            <person name="Dougan E. K."/>
            <person name="Thang M."/>
            <person name="Chan C."/>
        </authorList>
    </citation>
    <scope>NUCLEOTIDE SEQUENCE [LARGE SCALE GENOMIC DNA]</scope>
</reference>
<dbReference type="InterPro" id="IPR050565">
    <property type="entry name" value="LYPA1-2/EST-like"/>
</dbReference>
<dbReference type="Proteomes" id="UP001642464">
    <property type="component" value="Unassembled WGS sequence"/>
</dbReference>
<dbReference type="Gene3D" id="3.40.50.1820">
    <property type="entry name" value="alpha/beta hydrolase"/>
    <property type="match status" value="1"/>
</dbReference>
<dbReference type="SUPFAM" id="SSF53474">
    <property type="entry name" value="alpha/beta-Hydrolases"/>
    <property type="match status" value="1"/>
</dbReference>
<organism evidence="4 5">
    <name type="scientific">Durusdinium trenchii</name>
    <dbReference type="NCBI Taxonomy" id="1381693"/>
    <lineage>
        <taxon>Eukaryota</taxon>
        <taxon>Sar</taxon>
        <taxon>Alveolata</taxon>
        <taxon>Dinophyceae</taxon>
        <taxon>Suessiales</taxon>
        <taxon>Symbiodiniaceae</taxon>
        <taxon>Durusdinium</taxon>
    </lineage>
</organism>